<dbReference type="RefSeq" id="WP_244673696.1">
    <property type="nucleotide sequence ID" value="NZ_CP095046.1"/>
</dbReference>
<name>A0A8T9Q597_9BACT</name>
<gene>
    <name evidence="2" type="ORF">MUN79_16115</name>
</gene>
<accession>A0A8T9Q597</accession>
<dbReference type="Proteomes" id="UP000831796">
    <property type="component" value="Chromosome"/>
</dbReference>
<organism evidence="2 3">
    <name type="scientific">Hymenobacter cellulosilyticus</name>
    <dbReference type="NCBI Taxonomy" id="2932248"/>
    <lineage>
        <taxon>Bacteria</taxon>
        <taxon>Pseudomonadati</taxon>
        <taxon>Bacteroidota</taxon>
        <taxon>Cytophagia</taxon>
        <taxon>Cytophagales</taxon>
        <taxon>Hymenobacteraceae</taxon>
        <taxon>Hymenobacter</taxon>
    </lineage>
</organism>
<feature type="chain" id="PRO_5035923981" evidence="1">
    <location>
        <begin position="29"/>
        <end position="73"/>
    </location>
</feature>
<feature type="signal peptide" evidence="1">
    <location>
        <begin position="1"/>
        <end position="28"/>
    </location>
</feature>
<sequence>MTMFRTLKIGAAAAVAGTAGLLTSCLEAPDYPTTPHIDFKEVRAERFNFGADKLPSTRCASPLTLPMATVTWA</sequence>
<dbReference type="KEGG" id="hcu:MUN79_16115"/>
<dbReference type="EMBL" id="CP095046">
    <property type="protein sequence ID" value="UOQ70273.1"/>
    <property type="molecule type" value="Genomic_DNA"/>
</dbReference>
<proteinExistence type="predicted"/>
<keyword evidence="1" id="KW-0732">Signal</keyword>
<reference evidence="2" key="1">
    <citation type="submission" date="2022-04" db="EMBL/GenBank/DDBJ databases">
        <title>Hymenobacter sp. isolated from the air.</title>
        <authorList>
            <person name="Won M."/>
            <person name="Lee C.-M."/>
            <person name="Woen H.-Y."/>
            <person name="Kwon S.-W."/>
        </authorList>
    </citation>
    <scope>NUCLEOTIDE SEQUENCE</scope>
    <source>
        <strain evidence="2">5116S-3</strain>
    </source>
</reference>
<evidence type="ECO:0000313" key="3">
    <source>
        <dbReference type="Proteomes" id="UP000831796"/>
    </source>
</evidence>
<dbReference type="AlphaFoldDB" id="A0A8T9Q597"/>
<protein>
    <submittedName>
        <fullName evidence="2">Uncharacterized protein</fullName>
    </submittedName>
</protein>
<evidence type="ECO:0000256" key="1">
    <source>
        <dbReference type="SAM" id="SignalP"/>
    </source>
</evidence>
<dbReference type="PROSITE" id="PS51257">
    <property type="entry name" value="PROKAR_LIPOPROTEIN"/>
    <property type="match status" value="1"/>
</dbReference>
<keyword evidence="3" id="KW-1185">Reference proteome</keyword>
<evidence type="ECO:0000313" key="2">
    <source>
        <dbReference type="EMBL" id="UOQ70273.1"/>
    </source>
</evidence>